<feature type="non-terminal residue" evidence="4">
    <location>
        <position position="1"/>
    </location>
</feature>
<dbReference type="FunFam" id="1.25.40.420:FF:000001">
    <property type="entry name" value="Kelch-like family member 12"/>
    <property type="match status" value="1"/>
</dbReference>
<evidence type="ECO:0000256" key="2">
    <source>
        <dbReference type="ARBA" id="ARBA00022737"/>
    </source>
</evidence>
<organism evidence="4 6">
    <name type="scientific">Didymodactylos carnosus</name>
    <dbReference type="NCBI Taxonomy" id="1234261"/>
    <lineage>
        <taxon>Eukaryota</taxon>
        <taxon>Metazoa</taxon>
        <taxon>Spiralia</taxon>
        <taxon>Gnathifera</taxon>
        <taxon>Rotifera</taxon>
        <taxon>Eurotatoria</taxon>
        <taxon>Bdelloidea</taxon>
        <taxon>Philodinida</taxon>
        <taxon>Philodinidae</taxon>
        <taxon>Didymodactylos</taxon>
    </lineage>
</organism>
<dbReference type="SMART" id="SM00225">
    <property type="entry name" value="BTB"/>
    <property type="match status" value="1"/>
</dbReference>
<evidence type="ECO:0000313" key="5">
    <source>
        <dbReference type="EMBL" id="CAF3935618.1"/>
    </source>
</evidence>
<protein>
    <recommendedName>
        <fullName evidence="3">BTB domain-containing protein</fullName>
    </recommendedName>
</protein>
<dbReference type="EMBL" id="CAJNOQ010007542">
    <property type="protein sequence ID" value="CAF1171740.1"/>
    <property type="molecule type" value="Genomic_DNA"/>
</dbReference>
<dbReference type="AlphaFoldDB" id="A0A814U9S1"/>
<dbReference type="OrthoDB" id="45365at2759"/>
<gene>
    <name evidence="4" type="ORF">GPM918_LOCUS22224</name>
    <name evidence="5" type="ORF">SRO942_LOCUS22220</name>
</gene>
<keyword evidence="1" id="KW-0880">Kelch repeat</keyword>
<dbReference type="InterPro" id="IPR000210">
    <property type="entry name" value="BTB/POZ_dom"/>
</dbReference>
<dbReference type="PANTHER" id="PTHR24412:SF401">
    <property type="entry name" value="FI11917P"/>
    <property type="match status" value="1"/>
</dbReference>
<evidence type="ECO:0000256" key="1">
    <source>
        <dbReference type="ARBA" id="ARBA00022441"/>
    </source>
</evidence>
<feature type="domain" description="BTB" evidence="3">
    <location>
        <begin position="41"/>
        <end position="110"/>
    </location>
</feature>
<dbReference type="EMBL" id="CAJOBC010007541">
    <property type="protein sequence ID" value="CAF3935618.1"/>
    <property type="molecule type" value="Genomic_DNA"/>
</dbReference>
<evidence type="ECO:0000313" key="4">
    <source>
        <dbReference type="EMBL" id="CAF1171740.1"/>
    </source>
</evidence>
<keyword evidence="2" id="KW-0677">Repeat</keyword>
<name>A0A814U9S1_9BILA</name>
<dbReference type="Gene3D" id="1.25.40.420">
    <property type="match status" value="1"/>
</dbReference>
<dbReference type="PROSITE" id="PS50097">
    <property type="entry name" value="BTB"/>
    <property type="match status" value="1"/>
</dbReference>
<keyword evidence="6" id="KW-1185">Reference proteome</keyword>
<dbReference type="InterPro" id="IPR011705">
    <property type="entry name" value="BACK"/>
</dbReference>
<dbReference type="Proteomes" id="UP000663829">
    <property type="component" value="Unassembled WGS sequence"/>
</dbReference>
<dbReference type="SUPFAM" id="SSF54695">
    <property type="entry name" value="POZ domain"/>
    <property type="match status" value="1"/>
</dbReference>
<evidence type="ECO:0000313" key="6">
    <source>
        <dbReference type="Proteomes" id="UP000663829"/>
    </source>
</evidence>
<dbReference type="Proteomes" id="UP000681722">
    <property type="component" value="Unassembled WGS sequence"/>
</dbReference>
<accession>A0A814U9S1</accession>
<sequence length="290" mass="33807">MGHFTMKLLNNGNRLYSIKHEHGQLKMFTQMNEYRLRDLFTDVTLKINDQNIRAHKVVLSAGSSYFASMFDSPLIESKLDEIDMTKTIPCPMALNWIIDFIYNSSISLNDKNVLPLLTCSFCLQLDSLSNMCISYLADQLHSSNCVGVLLYAKQYQCEQLETIAQNYVYNHFEDVVRNEEFLNLTASDLYNMIRDDNVKVKCESIIYNAVMQWVRHDPIKRRSELEGLLPCVRLCFLPPSFLEHAKCDEIYGTDDMRKCQEYLSQVYNKLTSHKYCRLPPRRQPIKPLVI</sequence>
<dbReference type="Gene3D" id="3.30.710.10">
    <property type="entry name" value="Potassium Channel Kv1.1, Chain A"/>
    <property type="match status" value="1"/>
</dbReference>
<dbReference type="Pfam" id="PF07707">
    <property type="entry name" value="BACK"/>
    <property type="match status" value="1"/>
</dbReference>
<dbReference type="Pfam" id="PF00651">
    <property type="entry name" value="BTB"/>
    <property type="match status" value="1"/>
</dbReference>
<dbReference type="SMART" id="SM00875">
    <property type="entry name" value="BACK"/>
    <property type="match status" value="1"/>
</dbReference>
<comment type="caution">
    <text evidence="4">The sequence shown here is derived from an EMBL/GenBank/DDBJ whole genome shotgun (WGS) entry which is preliminary data.</text>
</comment>
<reference evidence="4" key="1">
    <citation type="submission" date="2021-02" db="EMBL/GenBank/DDBJ databases">
        <authorList>
            <person name="Nowell W R."/>
        </authorList>
    </citation>
    <scope>NUCLEOTIDE SEQUENCE</scope>
</reference>
<dbReference type="PANTHER" id="PTHR24412">
    <property type="entry name" value="KELCH PROTEIN"/>
    <property type="match status" value="1"/>
</dbReference>
<proteinExistence type="predicted"/>
<evidence type="ECO:0000259" key="3">
    <source>
        <dbReference type="PROSITE" id="PS50097"/>
    </source>
</evidence>
<dbReference type="InterPro" id="IPR011333">
    <property type="entry name" value="SKP1/BTB/POZ_sf"/>
</dbReference>